<dbReference type="EMBL" id="DRPZ01000087">
    <property type="protein sequence ID" value="HGY09057.1"/>
    <property type="molecule type" value="Genomic_DNA"/>
</dbReference>
<sequence length="199" mass="22607">MAEVLPIRLYGDPVLRRKARPVQDFSDLAELAENMVETMFEYGGVGLAAPQVGLSRRLFVAAEYALEEEEAEADEEERPKSVLKNLYVMVNPRITHREGTQVGTEGCLSIPGVYSDDVPRDLQIRVEYQDVTGEPRTLEAEGYLARVIQHELDHLEGVLFLDRIPAELRRPFMEEHRAELAEMQRKAKAFLRELGAQRG</sequence>
<dbReference type="GO" id="GO:0006412">
    <property type="term" value="P:translation"/>
    <property type="evidence" value="ECO:0007669"/>
    <property type="project" value="UniProtKB-UniRule"/>
</dbReference>
<reference evidence="3" key="1">
    <citation type="journal article" date="2020" name="mSystems">
        <title>Genome- and Community-Level Interaction Insights into Carbon Utilization and Element Cycling Functions of Hydrothermarchaeota in Hydrothermal Sediment.</title>
        <authorList>
            <person name="Zhou Z."/>
            <person name="Liu Y."/>
            <person name="Xu W."/>
            <person name="Pan J."/>
            <person name="Luo Z.H."/>
            <person name="Li M."/>
        </authorList>
    </citation>
    <scope>NUCLEOTIDE SEQUENCE [LARGE SCALE GENOMIC DNA]</scope>
    <source>
        <strain evidence="3">HyVt-570</strain>
    </source>
</reference>
<accession>A0A7C4ZG21</accession>
<keyword evidence="2 3" id="KW-0378">Hydrolase</keyword>
<proteinExistence type="inferred from homology"/>
<dbReference type="NCBIfam" id="TIGR00079">
    <property type="entry name" value="pept_deformyl"/>
    <property type="match status" value="1"/>
</dbReference>
<dbReference type="NCBIfam" id="NF001159">
    <property type="entry name" value="PRK00150.1-3"/>
    <property type="match status" value="1"/>
</dbReference>
<dbReference type="CDD" id="cd00487">
    <property type="entry name" value="Pep_deformylase"/>
    <property type="match status" value="1"/>
</dbReference>
<dbReference type="HAMAP" id="MF_00163">
    <property type="entry name" value="Pep_deformylase"/>
    <property type="match status" value="1"/>
</dbReference>
<keyword evidence="2" id="KW-0648">Protein biosynthesis</keyword>
<keyword evidence="2" id="KW-0408">Iron</keyword>
<comment type="similarity">
    <text evidence="1 2">Belongs to the polypeptide deformylase family.</text>
</comment>
<comment type="cofactor">
    <cofactor evidence="2">
        <name>Fe(2+)</name>
        <dbReference type="ChEBI" id="CHEBI:29033"/>
    </cofactor>
    <text evidence="2">Binds 1 Fe(2+) ion.</text>
</comment>
<dbReference type="InterPro" id="IPR023635">
    <property type="entry name" value="Peptide_deformylase"/>
</dbReference>
<dbReference type="AlphaFoldDB" id="A0A7C4ZG21"/>
<evidence type="ECO:0000256" key="1">
    <source>
        <dbReference type="ARBA" id="ARBA00010759"/>
    </source>
</evidence>
<dbReference type="Pfam" id="PF01327">
    <property type="entry name" value="Pep_deformylase"/>
    <property type="match status" value="1"/>
</dbReference>
<dbReference type="PANTHER" id="PTHR10458:SF22">
    <property type="entry name" value="PEPTIDE DEFORMYLASE"/>
    <property type="match status" value="1"/>
</dbReference>
<dbReference type="PIRSF" id="PIRSF004749">
    <property type="entry name" value="Pep_def"/>
    <property type="match status" value="1"/>
</dbReference>
<feature type="binding site" evidence="2">
    <location>
        <position position="154"/>
    </location>
    <ligand>
        <name>Fe cation</name>
        <dbReference type="ChEBI" id="CHEBI:24875"/>
    </ligand>
</feature>
<organism evidence="3">
    <name type="scientific">Oceanithermus profundus</name>
    <dbReference type="NCBI Taxonomy" id="187137"/>
    <lineage>
        <taxon>Bacteria</taxon>
        <taxon>Thermotogati</taxon>
        <taxon>Deinococcota</taxon>
        <taxon>Deinococci</taxon>
        <taxon>Thermales</taxon>
        <taxon>Thermaceae</taxon>
        <taxon>Oceanithermus</taxon>
    </lineage>
</organism>
<evidence type="ECO:0000256" key="2">
    <source>
        <dbReference type="HAMAP-Rule" id="MF_00163"/>
    </source>
</evidence>
<protein>
    <recommendedName>
        <fullName evidence="2">Peptide deformylase</fullName>
        <shortName evidence="2">PDF</shortName>
        <ecNumber evidence="2">3.5.1.88</ecNumber>
    </recommendedName>
    <alternativeName>
        <fullName evidence="2">Polypeptide deformylase</fullName>
    </alternativeName>
</protein>
<feature type="binding site" evidence="2">
    <location>
        <position position="107"/>
    </location>
    <ligand>
        <name>Fe cation</name>
        <dbReference type="ChEBI" id="CHEBI:24875"/>
    </ligand>
</feature>
<dbReference type="Gene3D" id="3.90.45.10">
    <property type="entry name" value="Peptide deformylase"/>
    <property type="match status" value="1"/>
</dbReference>
<dbReference type="EC" id="3.5.1.88" evidence="2"/>
<comment type="caution">
    <text evidence="3">The sequence shown here is derived from an EMBL/GenBank/DDBJ whole genome shotgun (WGS) entry which is preliminary data.</text>
</comment>
<dbReference type="GO" id="GO:0046872">
    <property type="term" value="F:metal ion binding"/>
    <property type="evidence" value="ECO:0007669"/>
    <property type="project" value="UniProtKB-KW"/>
</dbReference>
<feature type="binding site" evidence="2">
    <location>
        <position position="150"/>
    </location>
    <ligand>
        <name>Fe cation</name>
        <dbReference type="ChEBI" id="CHEBI:24875"/>
    </ligand>
</feature>
<gene>
    <name evidence="2" type="primary">def</name>
    <name evidence="3" type="ORF">ENK37_03235</name>
</gene>
<comment type="function">
    <text evidence="2">Removes the formyl group from the N-terminal Met of newly synthesized proteins. Requires at least a dipeptide for an efficient rate of reaction. N-terminal L-methionine is a prerequisite for activity but the enzyme has broad specificity at other positions.</text>
</comment>
<feature type="active site" evidence="2">
    <location>
        <position position="151"/>
    </location>
</feature>
<dbReference type="PRINTS" id="PR01576">
    <property type="entry name" value="PDEFORMYLASE"/>
</dbReference>
<dbReference type="InterPro" id="IPR036821">
    <property type="entry name" value="Peptide_deformylase_sf"/>
</dbReference>
<name>A0A7C4ZG21_9DEIN</name>
<dbReference type="GO" id="GO:0042586">
    <property type="term" value="F:peptide deformylase activity"/>
    <property type="evidence" value="ECO:0007669"/>
    <property type="project" value="UniProtKB-UniRule"/>
</dbReference>
<dbReference type="Proteomes" id="UP000885759">
    <property type="component" value="Unassembled WGS sequence"/>
</dbReference>
<dbReference type="PANTHER" id="PTHR10458">
    <property type="entry name" value="PEPTIDE DEFORMYLASE"/>
    <property type="match status" value="1"/>
</dbReference>
<comment type="catalytic activity">
    <reaction evidence="2">
        <text>N-terminal N-formyl-L-methionyl-[peptide] + H2O = N-terminal L-methionyl-[peptide] + formate</text>
        <dbReference type="Rhea" id="RHEA:24420"/>
        <dbReference type="Rhea" id="RHEA-COMP:10639"/>
        <dbReference type="Rhea" id="RHEA-COMP:10640"/>
        <dbReference type="ChEBI" id="CHEBI:15377"/>
        <dbReference type="ChEBI" id="CHEBI:15740"/>
        <dbReference type="ChEBI" id="CHEBI:49298"/>
        <dbReference type="ChEBI" id="CHEBI:64731"/>
        <dbReference type="EC" id="3.5.1.88"/>
    </reaction>
</comment>
<keyword evidence="2" id="KW-0479">Metal-binding</keyword>
<dbReference type="SUPFAM" id="SSF56420">
    <property type="entry name" value="Peptide deformylase"/>
    <property type="match status" value="1"/>
</dbReference>
<evidence type="ECO:0000313" key="3">
    <source>
        <dbReference type="EMBL" id="HGY09057.1"/>
    </source>
</evidence>